<evidence type="ECO:0000313" key="2">
    <source>
        <dbReference type="EMBL" id="VVD05151.1"/>
    </source>
</evidence>
<sequence>MGKSGSSNLSRKNPKTTISSPKPGPAKLPTVVNKNKSSASAKFGIIWLPQRKKNKHKEFAYGKYQNEQRTKERTPSMYNFMSGDSSNHPTKIDEGAALLVPEKNAPVVITGLEVGAEAVSQETQTVMEKDNEKQEFLNSSGDFGRDTSIDSSKDKNEEELMEDDKAVTKPPDKEDKSEKDKVDSVYIGPRSSEKNRSTSSAEEEEDCGIKCLYYCLMCCDCVLM</sequence>
<keyword evidence="3" id="KW-1185">Reference proteome</keyword>
<dbReference type="OrthoDB" id="6608749at2759"/>
<proteinExistence type="predicted"/>
<feature type="region of interest" description="Disordered" evidence="1">
    <location>
        <begin position="62"/>
        <end position="89"/>
    </location>
</feature>
<feature type="region of interest" description="Disordered" evidence="1">
    <location>
        <begin position="1"/>
        <end position="37"/>
    </location>
</feature>
<dbReference type="EMBL" id="FZQP02006937">
    <property type="protein sequence ID" value="VVD05151.1"/>
    <property type="molecule type" value="Genomic_DNA"/>
</dbReference>
<gene>
    <name evidence="2" type="ORF">LSINAPIS_LOCUS14745</name>
</gene>
<name>A0A5E4R3P5_9NEOP</name>
<organism evidence="2 3">
    <name type="scientific">Leptidea sinapis</name>
    <dbReference type="NCBI Taxonomy" id="189913"/>
    <lineage>
        <taxon>Eukaryota</taxon>
        <taxon>Metazoa</taxon>
        <taxon>Ecdysozoa</taxon>
        <taxon>Arthropoda</taxon>
        <taxon>Hexapoda</taxon>
        <taxon>Insecta</taxon>
        <taxon>Pterygota</taxon>
        <taxon>Neoptera</taxon>
        <taxon>Endopterygota</taxon>
        <taxon>Lepidoptera</taxon>
        <taxon>Glossata</taxon>
        <taxon>Ditrysia</taxon>
        <taxon>Papilionoidea</taxon>
        <taxon>Pieridae</taxon>
        <taxon>Dismorphiinae</taxon>
        <taxon>Leptidea</taxon>
    </lineage>
</organism>
<feature type="compositionally biased region" description="Polar residues" evidence="1">
    <location>
        <begin position="76"/>
        <end position="89"/>
    </location>
</feature>
<dbReference type="Proteomes" id="UP000324832">
    <property type="component" value="Unassembled WGS sequence"/>
</dbReference>
<feature type="region of interest" description="Disordered" evidence="1">
    <location>
        <begin position="121"/>
        <end position="206"/>
    </location>
</feature>
<reference evidence="2 3" key="1">
    <citation type="submission" date="2017-07" db="EMBL/GenBank/DDBJ databases">
        <authorList>
            <person name="Talla V."/>
            <person name="Backstrom N."/>
        </authorList>
    </citation>
    <scope>NUCLEOTIDE SEQUENCE [LARGE SCALE GENOMIC DNA]</scope>
</reference>
<dbReference type="AlphaFoldDB" id="A0A5E4R3P5"/>
<feature type="compositionally biased region" description="Polar residues" evidence="1">
    <location>
        <begin position="1"/>
        <end position="20"/>
    </location>
</feature>
<evidence type="ECO:0000256" key="1">
    <source>
        <dbReference type="SAM" id="MobiDB-lite"/>
    </source>
</evidence>
<accession>A0A5E4R3P5</accession>
<feature type="compositionally biased region" description="Basic and acidic residues" evidence="1">
    <location>
        <begin position="143"/>
        <end position="183"/>
    </location>
</feature>
<protein>
    <submittedName>
        <fullName evidence="2">Uncharacterized protein</fullName>
    </submittedName>
</protein>
<evidence type="ECO:0000313" key="3">
    <source>
        <dbReference type="Proteomes" id="UP000324832"/>
    </source>
</evidence>